<dbReference type="HAMAP" id="MF_00152">
    <property type="entry name" value="Nfo"/>
    <property type="match status" value="1"/>
</dbReference>
<dbReference type="GO" id="GO:0006284">
    <property type="term" value="P:base-excision repair"/>
    <property type="evidence" value="ECO:0007669"/>
    <property type="project" value="TreeGrafter"/>
</dbReference>
<dbReference type="NCBIfam" id="TIGR00587">
    <property type="entry name" value="nfo"/>
    <property type="match status" value="1"/>
</dbReference>
<dbReference type="PANTHER" id="PTHR21445">
    <property type="entry name" value="ENDONUCLEASE IV ENDODEOXYRIBONUCLEASE IV"/>
    <property type="match status" value="1"/>
</dbReference>
<dbReference type="RefSeq" id="WP_115480196.1">
    <property type="nucleotide sequence ID" value="NZ_QRCT01000003.1"/>
</dbReference>
<dbReference type="GO" id="GO:0003906">
    <property type="term" value="F:DNA-(apurinic or apyrimidinic site) endonuclease activity"/>
    <property type="evidence" value="ECO:0007669"/>
    <property type="project" value="TreeGrafter"/>
</dbReference>
<feature type="binding site" evidence="7">
    <location>
        <position position="107"/>
    </location>
    <ligand>
        <name>Zn(2+)</name>
        <dbReference type="ChEBI" id="CHEBI:29105"/>
        <label>1</label>
    </ligand>
</feature>
<comment type="caution">
    <text evidence="9">The sequence shown here is derived from an EMBL/GenBank/DDBJ whole genome shotgun (WGS) entry which is preliminary data.</text>
</comment>
<evidence type="ECO:0000256" key="5">
    <source>
        <dbReference type="ARBA" id="ARBA00022833"/>
    </source>
</evidence>
<reference evidence="9 10" key="1">
    <citation type="submission" date="2018-07" db="EMBL/GenBank/DDBJ databases">
        <title>Anaerosacharophilus polymeroproducens gen. nov. sp. nov., an anaerobic bacterium isolated from salt field.</title>
        <authorList>
            <person name="Kim W."/>
            <person name="Yang S.-H."/>
            <person name="Oh J."/>
            <person name="Lee J.-H."/>
            <person name="Kwon K.K."/>
        </authorList>
    </citation>
    <scope>NUCLEOTIDE SEQUENCE [LARGE SCALE GENOMIC DNA]</scope>
    <source>
        <strain evidence="9 10">MCWD5</strain>
    </source>
</reference>
<feature type="binding site" evidence="7">
    <location>
        <position position="176"/>
    </location>
    <ligand>
        <name>Zn(2+)</name>
        <dbReference type="ChEBI" id="CHEBI:29105"/>
        <label>2</label>
    </ligand>
</feature>
<dbReference type="PANTHER" id="PTHR21445:SF0">
    <property type="entry name" value="APURINIC-APYRIMIDINIC ENDONUCLEASE"/>
    <property type="match status" value="1"/>
</dbReference>
<protein>
    <recommendedName>
        <fullName evidence="7">Probable endonuclease 4</fullName>
        <ecNumber evidence="7">3.1.21.2</ecNumber>
    </recommendedName>
    <alternativeName>
        <fullName evidence="7">Endodeoxyribonuclease IV</fullName>
    </alternativeName>
    <alternativeName>
        <fullName evidence="7">Endonuclease IV</fullName>
    </alternativeName>
</protein>
<dbReference type="GO" id="GO:0003677">
    <property type="term" value="F:DNA binding"/>
    <property type="evidence" value="ECO:0007669"/>
    <property type="project" value="InterPro"/>
</dbReference>
<feature type="domain" description="Xylose isomerase-like TIM barrel" evidence="8">
    <location>
        <begin position="20"/>
        <end position="272"/>
    </location>
</feature>
<keyword evidence="5 7" id="KW-0862">Zinc</keyword>
<dbReference type="SUPFAM" id="SSF51658">
    <property type="entry name" value="Xylose isomerase-like"/>
    <property type="match status" value="1"/>
</dbReference>
<keyword evidence="3 7" id="KW-0227">DNA damage</keyword>
<evidence type="ECO:0000256" key="4">
    <source>
        <dbReference type="ARBA" id="ARBA00022801"/>
    </source>
</evidence>
<dbReference type="InterPro" id="IPR001719">
    <property type="entry name" value="AP_endonuc_2"/>
</dbReference>
<gene>
    <name evidence="7" type="primary">nfo</name>
    <name evidence="9" type="ORF">DWV06_00355</name>
</gene>
<dbReference type="GO" id="GO:0008081">
    <property type="term" value="F:phosphoric diester hydrolase activity"/>
    <property type="evidence" value="ECO:0007669"/>
    <property type="project" value="TreeGrafter"/>
</dbReference>
<comment type="function">
    <text evidence="7">Endonuclease IV plays a role in DNA repair. It cleaves phosphodiester bonds at apurinic or apyrimidinic (AP) sites, generating a 3'-hydroxyl group and a 5'-terminal sugar phosphate.</text>
</comment>
<keyword evidence="4 7" id="KW-0378">Hydrolase</keyword>
<feature type="binding site" evidence="7">
    <location>
        <position position="224"/>
    </location>
    <ligand>
        <name>Zn(2+)</name>
        <dbReference type="ChEBI" id="CHEBI:29105"/>
        <label>3</label>
    </ligand>
</feature>
<evidence type="ECO:0000256" key="7">
    <source>
        <dbReference type="HAMAP-Rule" id="MF_00152"/>
    </source>
</evidence>
<dbReference type="InterPro" id="IPR013022">
    <property type="entry name" value="Xyl_isomerase-like_TIM-brl"/>
</dbReference>
<evidence type="ECO:0000313" key="9">
    <source>
        <dbReference type="EMBL" id="RDU25210.1"/>
    </source>
</evidence>
<feature type="binding site" evidence="7">
    <location>
        <position position="256"/>
    </location>
    <ligand>
        <name>Zn(2+)</name>
        <dbReference type="ChEBI" id="CHEBI:29105"/>
        <label>2</label>
    </ligand>
</feature>
<dbReference type="OrthoDB" id="9805666at2"/>
<organism evidence="9 10">
    <name type="scientific">Anaerosacchariphilus polymeriproducens</name>
    <dbReference type="NCBI Taxonomy" id="1812858"/>
    <lineage>
        <taxon>Bacteria</taxon>
        <taxon>Bacillati</taxon>
        <taxon>Bacillota</taxon>
        <taxon>Clostridia</taxon>
        <taxon>Lachnospirales</taxon>
        <taxon>Lachnospiraceae</taxon>
        <taxon>Anaerosacchariphilus</taxon>
    </lineage>
</organism>
<dbReference type="GO" id="GO:0008833">
    <property type="term" value="F:deoxyribonuclease IV (phage-T4-induced) activity"/>
    <property type="evidence" value="ECO:0007669"/>
    <property type="project" value="UniProtKB-UniRule"/>
</dbReference>
<keyword evidence="6 7" id="KW-0234">DNA repair</keyword>
<feature type="binding site" evidence="7">
    <location>
        <position position="211"/>
    </location>
    <ligand>
        <name>Zn(2+)</name>
        <dbReference type="ChEBI" id="CHEBI:29105"/>
        <label>2</label>
    </ligand>
</feature>
<proteinExistence type="inferred from homology"/>
<evidence type="ECO:0000259" key="8">
    <source>
        <dbReference type="Pfam" id="PF01261"/>
    </source>
</evidence>
<feature type="binding site" evidence="7">
    <location>
        <position position="179"/>
    </location>
    <ligand>
        <name>Zn(2+)</name>
        <dbReference type="ChEBI" id="CHEBI:29105"/>
        <label>3</label>
    </ligand>
</feature>
<keyword evidence="10" id="KW-1185">Reference proteome</keyword>
<evidence type="ECO:0000313" key="10">
    <source>
        <dbReference type="Proteomes" id="UP000255036"/>
    </source>
</evidence>
<name>A0A371B0F3_9FIRM</name>
<keyword evidence="2 7" id="KW-0479">Metal-binding</keyword>
<feature type="binding site" evidence="7">
    <location>
        <position position="67"/>
    </location>
    <ligand>
        <name>Zn(2+)</name>
        <dbReference type="ChEBI" id="CHEBI:29105"/>
        <label>1</label>
    </ligand>
</feature>
<dbReference type="EMBL" id="QRCT01000003">
    <property type="protein sequence ID" value="RDU25210.1"/>
    <property type="molecule type" value="Genomic_DNA"/>
</dbReference>
<feature type="binding site" evidence="7">
    <location>
        <position position="142"/>
    </location>
    <ligand>
        <name>Zn(2+)</name>
        <dbReference type="ChEBI" id="CHEBI:29105"/>
        <label>1</label>
    </ligand>
</feature>
<evidence type="ECO:0000256" key="1">
    <source>
        <dbReference type="ARBA" id="ARBA00005340"/>
    </source>
</evidence>
<comment type="similarity">
    <text evidence="1 7">Belongs to the AP endonuclease 2 family.</text>
</comment>
<dbReference type="GO" id="GO:0008270">
    <property type="term" value="F:zinc ion binding"/>
    <property type="evidence" value="ECO:0007669"/>
    <property type="project" value="UniProtKB-UniRule"/>
</dbReference>
<keyword evidence="7" id="KW-0540">Nuclease</keyword>
<keyword evidence="7" id="KW-0255">Endonuclease</keyword>
<dbReference type="Pfam" id="PF01261">
    <property type="entry name" value="AP_endonuc_2"/>
    <property type="match status" value="1"/>
</dbReference>
<evidence type="ECO:0000256" key="3">
    <source>
        <dbReference type="ARBA" id="ARBA00022763"/>
    </source>
</evidence>
<comment type="catalytic activity">
    <reaction evidence="7">
        <text>Endonucleolytic cleavage to 5'-phosphooligonucleotide end-products.</text>
        <dbReference type="EC" id="3.1.21.2"/>
    </reaction>
</comment>
<feature type="binding site" evidence="7">
    <location>
        <position position="226"/>
    </location>
    <ligand>
        <name>Zn(2+)</name>
        <dbReference type="ChEBI" id="CHEBI:29105"/>
        <label>3</label>
    </ligand>
</feature>
<dbReference type="Gene3D" id="3.20.20.150">
    <property type="entry name" value="Divalent-metal-dependent TIM barrel enzymes"/>
    <property type="match status" value="1"/>
</dbReference>
<comment type="cofactor">
    <cofactor evidence="7">
        <name>Zn(2+)</name>
        <dbReference type="ChEBI" id="CHEBI:29105"/>
    </cofactor>
    <text evidence="7">Binds 3 Zn(2+) ions.</text>
</comment>
<dbReference type="FunFam" id="3.20.20.150:FF:000001">
    <property type="entry name" value="Probable endonuclease 4"/>
    <property type="match status" value="1"/>
</dbReference>
<dbReference type="InterPro" id="IPR018246">
    <property type="entry name" value="AP_endonuc_F2_Zn_BS"/>
</dbReference>
<dbReference type="EC" id="3.1.21.2" evidence="7"/>
<feature type="binding site" evidence="7">
    <location>
        <position position="142"/>
    </location>
    <ligand>
        <name>Zn(2+)</name>
        <dbReference type="ChEBI" id="CHEBI:29105"/>
        <label>2</label>
    </ligand>
</feature>
<dbReference type="SMART" id="SM00518">
    <property type="entry name" value="AP2Ec"/>
    <property type="match status" value="1"/>
</dbReference>
<sequence length="276" mass="31107">MFTIGCHLSASKGYTAMGKQALEIGANTFQFFTRNPRGGRAKPINEKDIKKFLELAELNGINIILAHAPYTLNACSADEKVREFAINTMEDDLKRMEYTPGNYYNFHPGSHVGQGVEIGIKYITEMLNKLLKPEQTTTVLLETMAGKGSEVGRSFEELKEILDKVELKDKMGVCLDTCHVYDAGYDIVNNLDGVLKEFDQMIGLDKLKAIHLNDSKNPFESHKDRHEKIGEGSLGMEAIERIINHSKLKTLPFFLETPNEIDGYEKEIQLLKGIYK</sequence>
<dbReference type="Proteomes" id="UP000255036">
    <property type="component" value="Unassembled WGS sequence"/>
</dbReference>
<dbReference type="InterPro" id="IPR036237">
    <property type="entry name" value="Xyl_isomerase-like_sf"/>
</dbReference>
<accession>A0A371B0F3</accession>
<evidence type="ECO:0000256" key="6">
    <source>
        <dbReference type="ARBA" id="ARBA00023204"/>
    </source>
</evidence>
<dbReference type="PROSITE" id="PS51432">
    <property type="entry name" value="AP_NUCLEASE_F2_4"/>
    <property type="match status" value="1"/>
</dbReference>
<dbReference type="PROSITE" id="PS00730">
    <property type="entry name" value="AP_NUCLEASE_F2_2"/>
    <property type="match status" value="1"/>
</dbReference>
<evidence type="ECO:0000256" key="2">
    <source>
        <dbReference type="ARBA" id="ARBA00022723"/>
    </source>
</evidence>
<dbReference type="AlphaFoldDB" id="A0A371B0F3"/>
<dbReference type="CDD" id="cd00019">
    <property type="entry name" value="AP2Ec"/>
    <property type="match status" value="1"/>
</dbReference>